<accession>A0A5C3NN92</accession>
<evidence type="ECO:0000256" key="1">
    <source>
        <dbReference type="ARBA" id="ARBA00004173"/>
    </source>
</evidence>
<evidence type="ECO:0000256" key="3">
    <source>
        <dbReference type="SAM" id="MobiDB-lite"/>
    </source>
</evidence>
<feature type="non-terminal residue" evidence="4">
    <location>
        <position position="1"/>
    </location>
</feature>
<sequence>FEIVDSHERLFVVGTTLATFSAFRLVKHAIEKRKPVMLLNVGPTRQLLGVETIEIPAGTVMRDVVKAVLGNEAEKNTVIAEMLKSGVVKRPPDDHDDPMPRPAGL</sequence>
<dbReference type="Proteomes" id="UP000308197">
    <property type="component" value="Unassembled WGS sequence"/>
</dbReference>
<name>A0A5C3NN92_9APHY</name>
<dbReference type="InParanoid" id="A0A5C3NN92"/>
<keyword evidence="5" id="KW-1185">Reference proteome</keyword>
<gene>
    <name evidence="4" type="ORF">K466DRAFT_606722</name>
</gene>
<keyword evidence="2" id="KW-0496">Mitochondrion</keyword>
<feature type="region of interest" description="Disordered" evidence="3">
    <location>
        <begin position="85"/>
        <end position="105"/>
    </location>
</feature>
<protein>
    <recommendedName>
        <fullName evidence="6">Deacetylase sirtuin-type domain-containing protein</fullName>
    </recommendedName>
</protein>
<proteinExistence type="predicted"/>
<dbReference type="InterPro" id="IPR029035">
    <property type="entry name" value="DHS-like_NAD/FAD-binding_dom"/>
</dbReference>
<organism evidence="4 5">
    <name type="scientific">Polyporus arcularius HHB13444</name>
    <dbReference type="NCBI Taxonomy" id="1314778"/>
    <lineage>
        <taxon>Eukaryota</taxon>
        <taxon>Fungi</taxon>
        <taxon>Dikarya</taxon>
        <taxon>Basidiomycota</taxon>
        <taxon>Agaricomycotina</taxon>
        <taxon>Agaricomycetes</taxon>
        <taxon>Polyporales</taxon>
        <taxon>Polyporaceae</taxon>
        <taxon>Polyporus</taxon>
    </lineage>
</organism>
<evidence type="ECO:0008006" key="6">
    <source>
        <dbReference type="Google" id="ProtNLM"/>
    </source>
</evidence>
<dbReference type="EMBL" id="ML212367">
    <property type="protein sequence ID" value="TFK78715.1"/>
    <property type="molecule type" value="Genomic_DNA"/>
</dbReference>
<evidence type="ECO:0000256" key="2">
    <source>
        <dbReference type="ARBA" id="ARBA00023128"/>
    </source>
</evidence>
<comment type="subcellular location">
    <subcellularLocation>
        <location evidence="1">Mitochondrion</location>
    </subcellularLocation>
</comment>
<feature type="compositionally biased region" description="Basic and acidic residues" evidence="3">
    <location>
        <begin position="90"/>
        <end position="99"/>
    </location>
</feature>
<dbReference type="STRING" id="1314778.A0A5C3NN92"/>
<evidence type="ECO:0000313" key="5">
    <source>
        <dbReference type="Proteomes" id="UP000308197"/>
    </source>
</evidence>
<dbReference type="GO" id="GO:0005739">
    <property type="term" value="C:mitochondrion"/>
    <property type="evidence" value="ECO:0007669"/>
    <property type="project" value="UniProtKB-SubCell"/>
</dbReference>
<dbReference type="SUPFAM" id="SSF52467">
    <property type="entry name" value="DHS-like NAD/FAD-binding domain"/>
    <property type="match status" value="1"/>
</dbReference>
<reference evidence="4 5" key="1">
    <citation type="journal article" date="2019" name="Nat. Ecol. Evol.">
        <title>Megaphylogeny resolves global patterns of mushroom evolution.</title>
        <authorList>
            <person name="Varga T."/>
            <person name="Krizsan K."/>
            <person name="Foldi C."/>
            <person name="Dima B."/>
            <person name="Sanchez-Garcia M."/>
            <person name="Sanchez-Ramirez S."/>
            <person name="Szollosi G.J."/>
            <person name="Szarkandi J.G."/>
            <person name="Papp V."/>
            <person name="Albert L."/>
            <person name="Andreopoulos W."/>
            <person name="Angelini C."/>
            <person name="Antonin V."/>
            <person name="Barry K.W."/>
            <person name="Bougher N.L."/>
            <person name="Buchanan P."/>
            <person name="Buyck B."/>
            <person name="Bense V."/>
            <person name="Catcheside P."/>
            <person name="Chovatia M."/>
            <person name="Cooper J."/>
            <person name="Damon W."/>
            <person name="Desjardin D."/>
            <person name="Finy P."/>
            <person name="Geml J."/>
            <person name="Haridas S."/>
            <person name="Hughes K."/>
            <person name="Justo A."/>
            <person name="Karasinski D."/>
            <person name="Kautmanova I."/>
            <person name="Kiss B."/>
            <person name="Kocsube S."/>
            <person name="Kotiranta H."/>
            <person name="LaButti K.M."/>
            <person name="Lechner B.E."/>
            <person name="Liimatainen K."/>
            <person name="Lipzen A."/>
            <person name="Lukacs Z."/>
            <person name="Mihaltcheva S."/>
            <person name="Morgado L.N."/>
            <person name="Niskanen T."/>
            <person name="Noordeloos M.E."/>
            <person name="Ohm R.A."/>
            <person name="Ortiz-Santana B."/>
            <person name="Ovrebo C."/>
            <person name="Racz N."/>
            <person name="Riley R."/>
            <person name="Savchenko A."/>
            <person name="Shiryaev A."/>
            <person name="Soop K."/>
            <person name="Spirin V."/>
            <person name="Szebenyi C."/>
            <person name="Tomsovsky M."/>
            <person name="Tulloss R.E."/>
            <person name="Uehling J."/>
            <person name="Grigoriev I.V."/>
            <person name="Vagvolgyi C."/>
            <person name="Papp T."/>
            <person name="Martin F.M."/>
            <person name="Miettinen O."/>
            <person name="Hibbett D.S."/>
            <person name="Nagy L.G."/>
        </authorList>
    </citation>
    <scope>NUCLEOTIDE SEQUENCE [LARGE SCALE GENOMIC DNA]</scope>
    <source>
        <strain evidence="4 5">HHB13444</strain>
    </source>
</reference>
<dbReference type="AlphaFoldDB" id="A0A5C3NN92"/>
<evidence type="ECO:0000313" key="4">
    <source>
        <dbReference type="EMBL" id="TFK78715.1"/>
    </source>
</evidence>